<keyword evidence="3" id="KW-1185">Reference proteome</keyword>
<name>A0A9J6BUS7_POLVA</name>
<feature type="compositionally biased region" description="Basic and acidic residues" evidence="1">
    <location>
        <begin position="30"/>
        <end position="42"/>
    </location>
</feature>
<protein>
    <submittedName>
        <fullName evidence="2">Uncharacterized protein</fullName>
    </submittedName>
</protein>
<organism evidence="2 3">
    <name type="scientific">Polypedilum vanderplanki</name>
    <name type="common">Sleeping chironomid midge</name>
    <dbReference type="NCBI Taxonomy" id="319348"/>
    <lineage>
        <taxon>Eukaryota</taxon>
        <taxon>Metazoa</taxon>
        <taxon>Ecdysozoa</taxon>
        <taxon>Arthropoda</taxon>
        <taxon>Hexapoda</taxon>
        <taxon>Insecta</taxon>
        <taxon>Pterygota</taxon>
        <taxon>Neoptera</taxon>
        <taxon>Endopterygota</taxon>
        <taxon>Diptera</taxon>
        <taxon>Nematocera</taxon>
        <taxon>Chironomoidea</taxon>
        <taxon>Chironomidae</taxon>
        <taxon>Chironominae</taxon>
        <taxon>Polypedilum</taxon>
        <taxon>Polypedilum</taxon>
    </lineage>
</organism>
<comment type="caution">
    <text evidence="2">The sequence shown here is derived from an EMBL/GenBank/DDBJ whole genome shotgun (WGS) entry which is preliminary data.</text>
</comment>
<evidence type="ECO:0000313" key="2">
    <source>
        <dbReference type="EMBL" id="KAG5673472.1"/>
    </source>
</evidence>
<feature type="compositionally biased region" description="Basic and acidic residues" evidence="1">
    <location>
        <begin position="162"/>
        <end position="177"/>
    </location>
</feature>
<feature type="region of interest" description="Disordered" evidence="1">
    <location>
        <begin position="162"/>
        <end position="190"/>
    </location>
</feature>
<feature type="region of interest" description="Disordered" evidence="1">
    <location>
        <begin position="30"/>
        <end position="62"/>
    </location>
</feature>
<dbReference type="Proteomes" id="UP001107558">
    <property type="component" value="Chromosome 3"/>
</dbReference>
<evidence type="ECO:0000256" key="1">
    <source>
        <dbReference type="SAM" id="MobiDB-lite"/>
    </source>
</evidence>
<evidence type="ECO:0000313" key="3">
    <source>
        <dbReference type="Proteomes" id="UP001107558"/>
    </source>
</evidence>
<accession>A0A9J6BUS7</accession>
<gene>
    <name evidence="2" type="ORF">PVAND_003517</name>
</gene>
<sequence>MPDALIKKVEAILFAMYIAKPSLKIKHERLSPTDEKFRSPDKKRAKTIYTPSPKSSPEPIVTSPHRKKSIMVKPSPMRVTRKKTFKVIPKQISNVPFRDLSHIAAGVFGNQNKRVQETDYESSDDEENQFHIDIYKRLGQEIGESSQVLNMDGTLGTNVKLRENQDNQKHHNWRDLIDSESSEENESHETDNLRVNMTENNHHNCIEPNCNFESGNSSGALKQHMMEKHLKGEGILCSCGMFLGSKRCLQRHIEFVTDEKMRNFERYLRRLQNDGVLSEEYRFSHTEFVFMQLDGLSPFGNRISFRRPQYEAAFMHNSDQIERGRNYVMNSRNKLSTVRFLAE</sequence>
<reference evidence="2" key="1">
    <citation type="submission" date="2021-03" db="EMBL/GenBank/DDBJ databases">
        <title>Chromosome level genome of the anhydrobiotic midge Polypedilum vanderplanki.</title>
        <authorList>
            <person name="Yoshida Y."/>
            <person name="Kikawada T."/>
            <person name="Gusev O."/>
        </authorList>
    </citation>
    <scope>NUCLEOTIDE SEQUENCE</scope>
    <source>
        <strain evidence="2">NIAS01</strain>
        <tissue evidence="2">Whole body or cell culture</tissue>
    </source>
</reference>
<dbReference type="AlphaFoldDB" id="A0A9J6BUS7"/>
<proteinExistence type="predicted"/>
<dbReference type="EMBL" id="JADBJN010000003">
    <property type="protein sequence ID" value="KAG5673472.1"/>
    <property type="molecule type" value="Genomic_DNA"/>
</dbReference>